<dbReference type="OrthoDB" id="10659at2157"/>
<keyword evidence="1" id="KW-1133">Transmembrane helix</keyword>
<feature type="transmembrane region" description="Helical" evidence="1">
    <location>
        <begin position="207"/>
        <end position="229"/>
    </location>
</feature>
<feature type="transmembrane region" description="Helical" evidence="1">
    <location>
        <begin position="45"/>
        <end position="63"/>
    </location>
</feature>
<dbReference type="AlphaFoldDB" id="A0A075MT45"/>
<sequence>MHGRGAFDPASVRRRLAGTIALATVVATLLIVFSGDDLRPFFTNWTINIAAGAALGMALVASFRQGAGGLYGKTTAAFAFGLALWFAAELLWTYYQLGAGIEVPYPSPADALWMAGYGPMAYHLLKTYRFFSAGKKTLALVVAVTSAFVAYTCMAVVGASVQVGGGGEEPLALALSLAYVVLDGLLLAPAVMLLANFRRGKLTSTPWAFLSASLAIFAVADVGFAYYTASGLDGLIWHWDPLYNASYIIMAATLFWHNRFFIFDKGRAKKIWQQDNL</sequence>
<feature type="transmembrane region" description="Helical" evidence="1">
    <location>
        <begin position="171"/>
        <end position="195"/>
    </location>
</feature>
<dbReference type="KEGG" id="nev:NTE_02332"/>
<keyword evidence="1" id="KW-0472">Membrane</keyword>
<feature type="transmembrane region" description="Helical" evidence="1">
    <location>
        <begin position="137"/>
        <end position="159"/>
    </location>
</feature>
<protein>
    <submittedName>
        <fullName evidence="2">Uncharacterized protein</fullName>
    </submittedName>
</protein>
<dbReference type="HOGENOM" id="CLU_1003322_0_0_2"/>
<organism evidence="2 3">
    <name type="scientific">Candidatus Nitrososphaera evergladensis SR1</name>
    <dbReference type="NCBI Taxonomy" id="1459636"/>
    <lineage>
        <taxon>Archaea</taxon>
        <taxon>Nitrososphaerota</taxon>
        <taxon>Nitrososphaeria</taxon>
        <taxon>Nitrososphaerales</taxon>
        <taxon>Nitrososphaeraceae</taxon>
        <taxon>Nitrososphaera</taxon>
    </lineage>
</organism>
<feature type="transmembrane region" description="Helical" evidence="1">
    <location>
        <begin position="107"/>
        <end position="125"/>
    </location>
</feature>
<dbReference type="Proteomes" id="UP000028194">
    <property type="component" value="Chromosome"/>
</dbReference>
<dbReference type="EMBL" id="CP007174">
    <property type="protein sequence ID" value="AIF84385.1"/>
    <property type="molecule type" value="Genomic_DNA"/>
</dbReference>
<evidence type="ECO:0000256" key="1">
    <source>
        <dbReference type="SAM" id="Phobius"/>
    </source>
</evidence>
<feature type="transmembrane region" description="Helical" evidence="1">
    <location>
        <begin position="12"/>
        <end position="33"/>
    </location>
</feature>
<dbReference type="GeneID" id="41598048"/>
<feature type="transmembrane region" description="Helical" evidence="1">
    <location>
        <begin position="75"/>
        <end position="95"/>
    </location>
</feature>
<evidence type="ECO:0000313" key="2">
    <source>
        <dbReference type="EMBL" id="AIF84385.1"/>
    </source>
</evidence>
<evidence type="ECO:0000313" key="3">
    <source>
        <dbReference type="Proteomes" id="UP000028194"/>
    </source>
</evidence>
<keyword evidence="1" id="KW-0812">Transmembrane</keyword>
<reference evidence="2 3" key="1">
    <citation type="journal article" date="2014" name="PLoS ONE">
        <title>Genome Sequence of Candidatus Nitrososphaera evergladensis from Group I.1b Enriched from Everglades Soil Reveals Novel Genomic Features of the Ammonia-Oxidizing Archaea.</title>
        <authorList>
            <person name="Zhalnina K.V."/>
            <person name="Dias R."/>
            <person name="Leonard M.T."/>
            <person name="Dorr de Quadros P."/>
            <person name="Camargo F.A."/>
            <person name="Drew J.C."/>
            <person name="Farmerie W.G."/>
            <person name="Daroub S.H."/>
            <person name="Triplett E.W."/>
        </authorList>
    </citation>
    <scope>NUCLEOTIDE SEQUENCE [LARGE SCALE GENOMIC DNA]</scope>
    <source>
        <strain evidence="2 3">SR1</strain>
    </source>
</reference>
<dbReference type="STRING" id="1459636.NTE_02332"/>
<accession>A0A075MT45</accession>
<dbReference type="eggNOG" id="arCOG10526">
    <property type="taxonomic scope" value="Archaea"/>
</dbReference>
<name>A0A075MT45_9ARCH</name>
<keyword evidence="3" id="KW-1185">Reference proteome</keyword>
<proteinExistence type="predicted"/>
<gene>
    <name evidence="2" type="ORF">NTE_02332</name>
</gene>
<dbReference type="RefSeq" id="WP_148700966.1">
    <property type="nucleotide sequence ID" value="NZ_CP007174.1"/>
</dbReference>
<feature type="transmembrane region" description="Helical" evidence="1">
    <location>
        <begin position="241"/>
        <end position="262"/>
    </location>
</feature>